<dbReference type="PaxDb" id="9986-ENSOCUP00000017960"/>
<dbReference type="SUPFAM" id="SSF81321">
    <property type="entry name" value="Family A G protein-coupled receptor-like"/>
    <property type="match status" value="1"/>
</dbReference>
<feature type="domain" description="G-protein coupled receptors family 1 profile" evidence="13">
    <location>
        <begin position="26"/>
        <end position="248"/>
    </location>
</feature>
<dbReference type="GeneID" id="100311256"/>
<sequence>MNKNKQHHASDIRYTLFSEVGIGVSANTMLLLFHILTFFLQHRPKPLDLTIGLLALIHLVMLLIMGFLVTDIFGSQGFWNDVMCKSVFYLYRILRGLSLCTTCLLSVLQAITLSPRSSCLAKFKQMPSHHSLCSLLFLWVVYVFITSPLIITTIATPNLTSDSLIYATEFCSIRPMSYFFRHMFSTLATFREVFVTGLMAVSSGYMVTLLCRHKRQSQHLHSTRISARAAPEQRATCTILLLLCFFMFMSILDYIVYSSRAIWNNDPTLHCVHMLVINGYATVSTLVLISTEKRIITFLKSVRGYCVIIQWWINSLRMHQHIGFKIVNRRIQHVLSGFNDIRKLTFSH</sequence>
<comment type="similarity">
    <text evidence="2 12">Belongs to the G-protein coupled receptor 1 family.</text>
</comment>
<proteinExistence type="inferred from homology"/>
<accession>G1TLV6</accession>
<feature type="transmembrane region" description="Helical" evidence="12">
    <location>
        <begin position="89"/>
        <end position="111"/>
    </location>
</feature>
<dbReference type="GO" id="GO:0005886">
    <property type="term" value="C:plasma membrane"/>
    <property type="evidence" value="ECO:0007669"/>
    <property type="project" value="UniProtKB-SubCell"/>
</dbReference>
<feature type="transmembrane region" description="Helical" evidence="12">
    <location>
        <begin position="193"/>
        <end position="212"/>
    </location>
</feature>
<reference evidence="14" key="3">
    <citation type="submission" date="2025-09" db="UniProtKB">
        <authorList>
            <consortium name="Ensembl"/>
        </authorList>
    </citation>
    <scope>IDENTIFICATION</scope>
    <source>
        <strain evidence="14">Thorbecke</strain>
    </source>
</reference>
<dbReference type="Gene3D" id="1.20.1070.10">
    <property type="entry name" value="Rhodopsin 7-helix transmembrane proteins"/>
    <property type="match status" value="1"/>
</dbReference>
<keyword evidence="4 12" id="KW-0589">Pheromone response</keyword>
<evidence type="ECO:0000256" key="7">
    <source>
        <dbReference type="ARBA" id="ARBA00023040"/>
    </source>
</evidence>
<evidence type="ECO:0000256" key="9">
    <source>
        <dbReference type="ARBA" id="ARBA00023157"/>
    </source>
</evidence>
<keyword evidence="7 12" id="KW-0297">G-protein coupled receptor</keyword>
<keyword evidence="15" id="KW-1185">Reference proteome</keyword>
<evidence type="ECO:0000256" key="1">
    <source>
        <dbReference type="ARBA" id="ARBA00004651"/>
    </source>
</evidence>
<evidence type="ECO:0000256" key="8">
    <source>
        <dbReference type="ARBA" id="ARBA00023136"/>
    </source>
</evidence>
<evidence type="ECO:0000256" key="2">
    <source>
        <dbReference type="ARBA" id="ARBA00010663"/>
    </source>
</evidence>
<dbReference type="GeneTree" id="ENSGT01030000234553"/>
<keyword evidence="3 12" id="KW-1003">Cell membrane</keyword>
<feature type="transmembrane region" description="Helical" evidence="12">
    <location>
        <begin position="132"/>
        <end position="155"/>
    </location>
</feature>
<dbReference type="Ensembl" id="ENSOCUT00000032179.2">
    <property type="protein sequence ID" value="ENSOCUP00000017960.2"/>
    <property type="gene ID" value="ENSOCUG00000036502.1"/>
</dbReference>
<dbReference type="Pfam" id="PF03402">
    <property type="entry name" value="V1R"/>
    <property type="match status" value="1"/>
</dbReference>
<evidence type="ECO:0000259" key="13">
    <source>
        <dbReference type="PROSITE" id="PS50262"/>
    </source>
</evidence>
<evidence type="ECO:0000256" key="12">
    <source>
        <dbReference type="RuleBase" id="RU364061"/>
    </source>
</evidence>
<evidence type="ECO:0000256" key="6">
    <source>
        <dbReference type="ARBA" id="ARBA00022989"/>
    </source>
</evidence>
<dbReference type="PRINTS" id="PR01534">
    <property type="entry name" value="VOMERONASL1R"/>
</dbReference>
<dbReference type="RefSeq" id="NP_001160820.1">
    <property type="nucleotide sequence ID" value="NM_001167348.1"/>
</dbReference>
<dbReference type="EMBL" id="AAGW02056326">
    <property type="status" value="NOT_ANNOTATED_CDS"/>
    <property type="molecule type" value="Genomic_DNA"/>
</dbReference>
<dbReference type="CTD" id="100311256"/>
<name>G1TLV6_RABIT</name>
<dbReference type="KEGG" id="ocu:100311256"/>
<gene>
    <name evidence="14" type="primary">ORYCUNV1R1629</name>
</gene>
<organism evidence="14 15">
    <name type="scientific">Oryctolagus cuniculus</name>
    <name type="common">Rabbit</name>
    <dbReference type="NCBI Taxonomy" id="9986"/>
    <lineage>
        <taxon>Eukaryota</taxon>
        <taxon>Metazoa</taxon>
        <taxon>Chordata</taxon>
        <taxon>Craniata</taxon>
        <taxon>Vertebrata</taxon>
        <taxon>Euteleostomi</taxon>
        <taxon>Mammalia</taxon>
        <taxon>Eutheria</taxon>
        <taxon>Euarchontoglires</taxon>
        <taxon>Glires</taxon>
        <taxon>Lagomorpha</taxon>
        <taxon>Leporidae</taxon>
        <taxon>Oryctolagus</taxon>
    </lineage>
</organism>
<reference evidence="14" key="2">
    <citation type="submission" date="2025-08" db="UniProtKB">
        <authorList>
            <consortium name="Ensembl"/>
        </authorList>
    </citation>
    <scope>IDENTIFICATION</scope>
    <source>
        <strain evidence="14">Thorbecke</strain>
    </source>
</reference>
<evidence type="ECO:0000256" key="5">
    <source>
        <dbReference type="ARBA" id="ARBA00022692"/>
    </source>
</evidence>
<protein>
    <recommendedName>
        <fullName evidence="12">Vomeronasal type-1 receptor</fullName>
    </recommendedName>
</protein>
<dbReference type="FunFam" id="1.20.1070.10:FF:000051">
    <property type="entry name" value="Vomeronasal type-1 receptor"/>
    <property type="match status" value="1"/>
</dbReference>
<keyword evidence="6 12" id="KW-1133">Transmembrane helix</keyword>
<dbReference type="CDD" id="cd13949">
    <property type="entry name" value="7tm_V1R_pheromone"/>
    <property type="match status" value="1"/>
</dbReference>
<dbReference type="Proteomes" id="UP000001811">
    <property type="component" value="Chromosome 9"/>
</dbReference>
<dbReference type="InterPro" id="IPR004072">
    <property type="entry name" value="Vmron_rcpt_1"/>
</dbReference>
<feature type="transmembrane region" description="Helical" evidence="12">
    <location>
        <begin position="272"/>
        <end position="291"/>
    </location>
</feature>
<feature type="transmembrane region" description="Helical" evidence="12">
    <location>
        <begin position="47"/>
        <end position="69"/>
    </location>
</feature>
<feature type="transmembrane region" description="Helical" evidence="12">
    <location>
        <begin position="233"/>
        <end position="252"/>
    </location>
</feature>
<keyword evidence="5 12" id="KW-0812">Transmembrane</keyword>
<feature type="transmembrane region" description="Helical" evidence="12">
    <location>
        <begin position="20"/>
        <end position="40"/>
    </location>
</feature>
<evidence type="ECO:0000256" key="3">
    <source>
        <dbReference type="ARBA" id="ARBA00022475"/>
    </source>
</evidence>
<evidence type="ECO:0000313" key="14">
    <source>
        <dbReference type="Ensembl" id="ENSOCUP00000017960.2"/>
    </source>
</evidence>
<comment type="subcellular location">
    <subcellularLocation>
        <location evidence="1 12">Cell membrane</location>
        <topology evidence="1 12">Multi-pass membrane protein</topology>
    </subcellularLocation>
</comment>
<dbReference type="eggNOG" id="ENOG502SNRJ">
    <property type="taxonomic scope" value="Eukaryota"/>
</dbReference>
<evidence type="ECO:0000256" key="11">
    <source>
        <dbReference type="ARBA" id="ARBA00023224"/>
    </source>
</evidence>
<evidence type="ECO:0000313" key="15">
    <source>
        <dbReference type="Proteomes" id="UP000001811"/>
    </source>
</evidence>
<dbReference type="GO" id="GO:0007606">
    <property type="term" value="P:sensory perception of chemical stimulus"/>
    <property type="evidence" value="ECO:0007669"/>
    <property type="project" value="UniProtKB-ARBA"/>
</dbReference>
<dbReference type="GO" id="GO:0016503">
    <property type="term" value="F:pheromone receptor activity"/>
    <property type="evidence" value="ECO:0007669"/>
    <property type="project" value="InterPro"/>
</dbReference>
<dbReference type="HOGENOM" id="CLU_058641_0_0_1"/>
<keyword evidence="11 12" id="KW-0807">Transducer</keyword>
<dbReference type="PANTHER" id="PTHR24062">
    <property type="entry name" value="VOMERONASAL TYPE-1 RECEPTOR"/>
    <property type="match status" value="1"/>
</dbReference>
<dbReference type="AlphaFoldDB" id="G1TLV6"/>
<evidence type="ECO:0000256" key="10">
    <source>
        <dbReference type="ARBA" id="ARBA00023170"/>
    </source>
</evidence>
<dbReference type="InParanoid" id="G1TLV6"/>
<keyword evidence="8 12" id="KW-0472">Membrane</keyword>
<keyword evidence="10 12" id="KW-0675">Receptor</keyword>
<reference evidence="14 15" key="1">
    <citation type="journal article" date="2011" name="Nature">
        <title>A high-resolution map of human evolutionary constraint using 29 mammals.</title>
        <authorList>
            <person name="Lindblad-Toh K."/>
            <person name="Garber M."/>
            <person name="Zuk O."/>
            <person name="Lin M.F."/>
            <person name="Parker B.J."/>
            <person name="Washietl S."/>
            <person name="Kheradpour P."/>
            <person name="Ernst J."/>
            <person name="Jordan G."/>
            <person name="Mauceli E."/>
            <person name="Ward L.D."/>
            <person name="Lowe C.B."/>
            <person name="Holloway A.K."/>
            <person name="Clamp M."/>
            <person name="Gnerre S."/>
            <person name="Alfoldi J."/>
            <person name="Beal K."/>
            <person name="Chang J."/>
            <person name="Clawson H."/>
            <person name="Cuff J."/>
            <person name="Di Palma F."/>
            <person name="Fitzgerald S."/>
            <person name="Flicek P."/>
            <person name="Guttman M."/>
            <person name="Hubisz M.J."/>
            <person name="Jaffe D.B."/>
            <person name="Jungreis I."/>
            <person name="Kent W.J."/>
            <person name="Kostka D."/>
            <person name="Lara M."/>
            <person name="Martins A.L."/>
            <person name="Massingham T."/>
            <person name="Moltke I."/>
            <person name="Raney B.J."/>
            <person name="Rasmussen M.D."/>
            <person name="Robinson J."/>
            <person name="Stark A."/>
            <person name="Vilella A.J."/>
            <person name="Wen J."/>
            <person name="Xie X."/>
            <person name="Zody M.C."/>
            <person name="Baldwin J."/>
            <person name="Bloom T."/>
            <person name="Chin C.W."/>
            <person name="Heiman D."/>
            <person name="Nicol R."/>
            <person name="Nusbaum C."/>
            <person name="Young S."/>
            <person name="Wilkinson J."/>
            <person name="Worley K.C."/>
            <person name="Kovar C.L."/>
            <person name="Muzny D.M."/>
            <person name="Gibbs R.A."/>
            <person name="Cree A."/>
            <person name="Dihn H.H."/>
            <person name="Fowler G."/>
            <person name="Jhangiani S."/>
            <person name="Joshi V."/>
            <person name="Lee S."/>
            <person name="Lewis L.R."/>
            <person name="Nazareth L.V."/>
            <person name="Okwuonu G."/>
            <person name="Santibanez J."/>
            <person name="Warren W.C."/>
            <person name="Mardis E.R."/>
            <person name="Weinstock G.M."/>
            <person name="Wilson R.K."/>
            <person name="Delehaunty K."/>
            <person name="Dooling D."/>
            <person name="Fronik C."/>
            <person name="Fulton L."/>
            <person name="Fulton B."/>
            <person name="Graves T."/>
            <person name="Minx P."/>
            <person name="Sodergren E."/>
            <person name="Birney E."/>
            <person name="Margulies E.H."/>
            <person name="Herrero J."/>
            <person name="Green E.D."/>
            <person name="Haussler D."/>
            <person name="Siepel A."/>
            <person name="Goldman N."/>
            <person name="Pollard K.S."/>
            <person name="Pedersen J.S."/>
            <person name="Lander E.S."/>
            <person name="Kellis M."/>
        </authorList>
    </citation>
    <scope>NUCLEOTIDE SEQUENCE [LARGE SCALE GENOMIC DNA]</scope>
    <source>
        <strain evidence="14 15">Thorbecke inbred</strain>
    </source>
</reference>
<dbReference type="OrthoDB" id="9620038at2759"/>
<dbReference type="InterPro" id="IPR017452">
    <property type="entry name" value="GPCR_Rhodpsn_7TM"/>
</dbReference>
<evidence type="ECO:0000256" key="4">
    <source>
        <dbReference type="ARBA" id="ARBA00022507"/>
    </source>
</evidence>
<dbReference type="PROSITE" id="PS50262">
    <property type="entry name" value="G_PROTEIN_RECEP_F1_2"/>
    <property type="match status" value="1"/>
</dbReference>
<keyword evidence="9" id="KW-1015">Disulfide bond</keyword>
<dbReference type="GO" id="GO:0019236">
    <property type="term" value="P:response to pheromone"/>
    <property type="evidence" value="ECO:0007669"/>
    <property type="project" value="UniProtKB-KW"/>
</dbReference>